<dbReference type="Proteomes" id="UP001515480">
    <property type="component" value="Unassembled WGS sequence"/>
</dbReference>
<feature type="transmembrane region" description="Helical" evidence="1">
    <location>
        <begin position="237"/>
        <end position="256"/>
    </location>
</feature>
<comment type="caution">
    <text evidence="2">The sequence shown here is derived from an EMBL/GenBank/DDBJ whole genome shotgun (WGS) entry which is preliminary data.</text>
</comment>
<accession>A0AB34JW28</accession>
<proteinExistence type="predicted"/>
<evidence type="ECO:0000313" key="2">
    <source>
        <dbReference type="EMBL" id="KAL1526383.1"/>
    </source>
</evidence>
<keyword evidence="1" id="KW-1133">Transmembrane helix</keyword>
<keyword evidence="1" id="KW-0812">Transmembrane</keyword>
<organism evidence="2 3">
    <name type="scientific">Prymnesium parvum</name>
    <name type="common">Toxic golden alga</name>
    <dbReference type="NCBI Taxonomy" id="97485"/>
    <lineage>
        <taxon>Eukaryota</taxon>
        <taxon>Haptista</taxon>
        <taxon>Haptophyta</taxon>
        <taxon>Prymnesiophyceae</taxon>
        <taxon>Prymnesiales</taxon>
        <taxon>Prymnesiaceae</taxon>
        <taxon>Prymnesium</taxon>
    </lineage>
</organism>
<sequence length="263" mass="28463">MSLALCFASVGVEALPKFRGRDGVDAPDLPSGRPRSLYGQHVVGCCVAATCGIAINKACQQAQIGSRMLAGSPLFSYYNSVVHQVLLFPGALFMSIMSWRRRRALLNTEASLTSWLLSGTAEASSWHHLFQYLAFGYFVHDFTIPLSPEIVAHHILCASLSALSLADFGWMPRCSSTCFSLITTCLEFGSLGCNLSYLNGETPGWSLAALCIMTVSNLTSANIALWFSLAVGDGNPIARGVITGVGLVLMSLRQFFTFQQFKQ</sequence>
<name>A0AB34JW28_PRYPA</name>
<dbReference type="AlphaFoldDB" id="A0AB34JW28"/>
<reference evidence="2 3" key="1">
    <citation type="journal article" date="2024" name="Science">
        <title>Giant polyketide synthase enzymes in the biosynthesis of giant marine polyether toxins.</title>
        <authorList>
            <person name="Fallon T.R."/>
            <person name="Shende V.V."/>
            <person name="Wierzbicki I.H."/>
            <person name="Pendleton A.L."/>
            <person name="Watervoot N.F."/>
            <person name="Auber R.P."/>
            <person name="Gonzalez D.J."/>
            <person name="Wisecaver J.H."/>
            <person name="Moore B.S."/>
        </authorList>
    </citation>
    <scope>NUCLEOTIDE SEQUENCE [LARGE SCALE GENOMIC DNA]</scope>
    <source>
        <strain evidence="2 3">12B1</strain>
    </source>
</reference>
<gene>
    <name evidence="2" type="ORF">AB1Y20_015096</name>
</gene>
<evidence type="ECO:0000256" key="1">
    <source>
        <dbReference type="SAM" id="Phobius"/>
    </source>
</evidence>
<feature type="transmembrane region" description="Helical" evidence="1">
    <location>
        <begin position="77"/>
        <end position="99"/>
    </location>
</feature>
<dbReference type="EMBL" id="JBGBPQ010000003">
    <property type="protein sequence ID" value="KAL1526383.1"/>
    <property type="molecule type" value="Genomic_DNA"/>
</dbReference>
<keyword evidence="1" id="KW-0472">Membrane</keyword>
<evidence type="ECO:0000313" key="3">
    <source>
        <dbReference type="Proteomes" id="UP001515480"/>
    </source>
</evidence>
<evidence type="ECO:0008006" key="4">
    <source>
        <dbReference type="Google" id="ProtNLM"/>
    </source>
</evidence>
<protein>
    <recommendedName>
        <fullName evidence="4">TLC domain-containing protein</fullName>
    </recommendedName>
</protein>
<keyword evidence="3" id="KW-1185">Reference proteome</keyword>
<feature type="transmembrane region" description="Helical" evidence="1">
    <location>
        <begin position="204"/>
        <end position="225"/>
    </location>
</feature>